<feature type="compositionally biased region" description="Low complexity" evidence="1">
    <location>
        <begin position="103"/>
        <end position="115"/>
    </location>
</feature>
<comment type="caution">
    <text evidence="2">The sequence shown here is derived from an EMBL/GenBank/DDBJ whole genome shotgun (WGS) entry which is preliminary data.</text>
</comment>
<protein>
    <submittedName>
        <fullName evidence="2">Uncharacterized protein</fullName>
    </submittedName>
</protein>
<evidence type="ECO:0000313" key="3">
    <source>
        <dbReference type="Proteomes" id="UP000195402"/>
    </source>
</evidence>
<name>A0A200PM14_MACCD</name>
<dbReference type="Proteomes" id="UP000195402">
    <property type="component" value="Unassembled WGS sequence"/>
</dbReference>
<feature type="compositionally biased region" description="Basic and acidic residues" evidence="1">
    <location>
        <begin position="128"/>
        <end position="141"/>
    </location>
</feature>
<feature type="region of interest" description="Disordered" evidence="1">
    <location>
        <begin position="103"/>
        <end position="141"/>
    </location>
</feature>
<dbReference type="PANTHER" id="PTHR31170">
    <property type="entry name" value="BNAC04G53230D PROTEIN"/>
    <property type="match status" value="1"/>
</dbReference>
<dbReference type="InParanoid" id="A0A200PM14"/>
<dbReference type="Pfam" id="PF03140">
    <property type="entry name" value="DUF247"/>
    <property type="match status" value="1"/>
</dbReference>
<accession>A0A200PM14</accession>
<dbReference type="PANTHER" id="PTHR31170:SF25">
    <property type="entry name" value="BNAA09G04570D PROTEIN"/>
    <property type="match status" value="1"/>
</dbReference>
<dbReference type="EMBL" id="MVGT01004524">
    <property type="protein sequence ID" value="OUZ99250.1"/>
    <property type="molecule type" value="Genomic_DNA"/>
</dbReference>
<keyword evidence="3" id="KW-1185">Reference proteome</keyword>
<dbReference type="OrthoDB" id="1939377at2759"/>
<evidence type="ECO:0000313" key="2">
    <source>
        <dbReference type="EMBL" id="OUZ99250.1"/>
    </source>
</evidence>
<gene>
    <name evidence="2" type="ORF">BVC80_8769g15</name>
</gene>
<dbReference type="AlphaFoldDB" id="A0A200PM14"/>
<proteinExistence type="predicted"/>
<sequence length="141" mass="16072">MQVDDPIFEARWMLPMLQRDLFLLENQLPFFLLETLTSLGNDDDGYSDPPLVVLTLKFFDSLLPRKKKYLLEMTYTKMLAEDEGSHVVHDHPLGLFRSSFTKYSESSSYGGDRSSNMGGPAGWSSITGKDDVENDVKPEDW</sequence>
<evidence type="ECO:0000256" key="1">
    <source>
        <dbReference type="SAM" id="MobiDB-lite"/>
    </source>
</evidence>
<organism evidence="2 3">
    <name type="scientific">Macleaya cordata</name>
    <name type="common">Five-seeded plume-poppy</name>
    <name type="synonym">Bocconia cordata</name>
    <dbReference type="NCBI Taxonomy" id="56857"/>
    <lineage>
        <taxon>Eukaryota</taxon>
        <taxon>Viridiplantae</taxon>
        <taxon>Streptophyta</taxon>
        <taxon>Embryophyta</taxon>
        <taxon>Tracheophyta</taxon>
        <taxon>Spermatophyta</taxon>
        <taxon>Magnoliopsida</taxon>
        <taxon>Ranunculales</taxon>
        <taxon>Papaveraceae</taxon>
        <taxon>Papaveroideae</taxon>
        <taxon>Macleaya</taxon>
    </lineage>
</organism>
<dbReference type="InterPro" id="IPR004158">
    <property type="entry name" value="DUF247_pln"/>
</dbReference>
<reference evidence="2" key="1">
    <citation type="journal article" date="2017" name="Mol. Plant">
        <title>The Genome of Medicinal Plant Macleaya cordata Provides New Insights into Benzylisoquinoline Alkaloids Metabolism.</title>
        <authorList>
            <person name="Liu X."/>
            <person name="Liu Y."/>
            <person name="Huang P."/>
            <person name="Ma Y."/>
            <person name="Qing Z."/>
            <person name="Tang Q."/>
            <person name="Cao H."/>
            <person name="Cheng P."/>
            <person name="Zheng Y."/>
            <person name="Yuan Z."/>
            <person name="Zhou Y."/>
            <person name="Liu J."/>
            <person name="Tang Z."/>
            <person name="Zhuo Y."/>
            <person name="Zhang Y."/>
            <person name="Yu L."/>
            <person name="Huang J."/>
            <person name="Yang P."/>
            <person name="Peng Q."/>
            <person name="Zhang J."/>
            <person name="Jiang W."/>
            <person name="Zhang Z."/>
            <person name="Lin K."/>
            <person name="Ro D.K."/>
            <person name="Chen X."/>
            <person name="Xiong X."/>
            <person name="Shang Y."/>
            <person name="Huang S."/>
            <person name="Zeng J."/>
        </authorList>
    </citation>
    <scope>NUCLEOTIDE SEQUENCE [LARGE SCALE GENOMIC DNA]</scope>
    <source>
        <strain evidence="2">BLH2017</strain>
        <tissue evidence="2">Root</tissue>
    </source>
</reference>